<keyword evidence="2" id="KW-1185">Reference proteome</keyword>
<dbReference type="OrthoDB" id="9961988at2"/>
<organism evidence="1 2">
    <name type="scientific">Pseudoduganella ginsengisoli</name>
    <dbReference type="NCBI Taxonomy" id="1462440"/>
    <lineage>
        <taxon>Bacteria</taxon>
        <taxon>Pseudomonadati</taxon>
        <taxon>Pseudomonadota</taxon>
        <taxon>Betaproteobacteria</taxon>
        <taxon>Burkholderiales</taxon>
        <taxon>Oxalobacteraceae</taxon>
        <taxon>Telluria group</taxon>
        <taxon>Pseudoduganella</taxon>
    </lineage>
</organism>
<protein>
    <submittedName>
        <fullName evidence="1">Uncharacterized protein</fullName>
    </submittedName>
</protein>
<sequence length="120" mass="13419">MNYTDIGKTIYGIRRLDSVLTGFTEWMAEHVSPQVNLSGPELRVAVAAAYFEDRKSLSGIKEAYLELLALFDQIEREKTPELLAGRLEVVRHLHHEIPKVFSAVGYDAIPAAFLAAHPNL</sequence>
<proteinExistence type="predicted"/>
<evidence type="ECO:0000313" key="1">
    <source>
        <dbReference type="EMBL" id="MTW02243.1"/>
    </source>
</evidence>
<gene>
    <name evidence="1" type="ORF">GM668_09070</name>
</gene>
<accession>A0A6L6PXA7</accession>
<dbReference type="AlphaFoldDB" id="A0A6L6PXA7"/>
<evidence type="ECO:0000313" key="2">
    <source>
        <dbReference type="Proteomes" id="UP000484015"/>
    </source>
</evidence>
<reference evidence="1 2" key="1">
    <citation type="submission" date="2019-11" db="EMBL/GenBank/DDBJ databases">
        <title>Type strains purchased from KCTC, JCM and DSMZ.</title>
        <authorList>
            <person name="Lu H."/>
        </authorList>
    </citation>
    <scope>NUCLEOTIDE SEQUENCE [LARGE SCALE GENOMIC DNA]</scope>
    <source>
        <strain evidence="1 2">KCTC 42409</strain>
    </source>
</reference>
<dbReference type="Proteomes" id="UP000484015">
    <property type="component" value="Unassembled WGS sequence"/>
</dbReference>
<comment type="caution">
    <text evidence="1">The sequence shown here is derived from an EMBL/GenBank/DDBJ whole genome shotgun (WGS) entry which is preliminary data.</text>
</comment>
<dbReference type="EMBL" id="WNLA01000004">
    <property type="protein sequence ID" value="MTW02243.1"/>
    <property type="molecule type" value="Genomic_DNA"/>
</dbReference>
<name>A0A6L6PXA7_9BURK</name>
<dbReference type="RefSeq" id="WP_155438631.1">
    <property type="nucleotide sequence ID" value="NZ_WNLA01000004.1"/>
</dbReference>